<evidence type="ECO:0000256" key="9">
    <source>
        <dbReference type="ARBA" id="ARBA00033158"/>
    </source>
</evidence>
<dbReference type="AlphaFoldDB" id="A0A0J1FLM2"/>
<comment type="function">
    <text evidence="7">Activator of cell division through the inhibition of FtsZ GTPase activity, therefore promoting FtsZ assembly into bundles of protofilaments necessary for the formation of the division Z ring. It is recruited early at mid-cell but it is not essential for cell division.</text>
</comment>
<sequence>MQNGENRKRFGKVARRERGKIVAQESVKVTVEIFGEKHVVRGEGTEAYIQGLAHEVDKKMRLISQRLPRLGIHQVAILTALNLADDLAKLREEQETLMQLLGEKTE</sequence>
<evidence type="ECO:0000256" key="7">
    <source>
        <dbReference type="ARBA" id="ARBA00024910"/>
    </source>
</evidence>
<dbReference type="PATRIC" id="fig|476652.3.peg.4500"/>
<dbReference type="GO" id="GO:0000917">
    <property type="term" value="P:division septum assembly"/>
    <property type="evidence" value="ECO:0007669"/>
    <property type="project" value="UniProtKB-KW"/>
</dbReference>
<evidence type="ECO:0000256" key="1">
    <source>
        <dbReference type="ARBA" id="ARBA00004496"/>
    </source>
</evidence>
<gene>
    <name evidence="10" type="primary">zapA</name>
    <name evidence="10" type="ORF">DEAC_c42540</name>
</gene>
<evidence type="ECO:0000256" key="4">
    <source>
        <dbReference type="ARBA" id="ARBA00022618"/>
    </source>
</evidence>
<dbReference type="GO" id="GO:0000921">
    <property type="term" value="P:septin ring assembly"/>
    <property type="evidence" value="ECO:0007669"/>
    <property type="project" value="TreeGrafter"/>
</dbReference>
<evidence type="ECO:0000256" key="5">
    <source>
        <dbReference type="ARBA" id="ARBA00023210"/>
    </source>
</evidence>
<dbReference type="STRING" id="476652.DEAC_c42540"/>
<keyword evidence="5" id="KW-0717">Septation</keyword>
<comment type="subcellular location">
    <subcellularLocation>
        <location evidence="1">Cytoplasm</location>
    </subcellularLocation>
</comment>
<dbReference type="GO" id="GO:0043093">
    <property type="term" value="P:FtsZ-dependent cytokinesis"/>
    <property type="evidence" value="ECO:0007669"/>
    <property type="project" value="TreeGrafter"/>
</dbReference>
<evidence type="ECO:0000256" key="8">
    <source>
        <dbReference type="ARBA" id="ARBA00026068"/>
    </source>
</evidence>
<proteinExistence type="predicted"/>
<reference evidence="10 11" key="1">
    <citation type="submission" date="2015-06" db="EMBL/GenBank/DDBJ databases">
        <title>Draft genome of the moderately acidophilic sulfate reducer Candidatus Desulfosporosinus acididurans strain M1.</title>
        <authorList>
            <person name="Poehlein A."/>
            <person name="Petzsch P."/>
            <person name="Johnson B.D."/>
            <person name="Schloemann M."/>
            <person name="Daniel R."/>
            <person name="Muehling M."/>
        </authorList>
    </citation>
    <scope>NUCLEOTIDE SEQUENCE [LARGE SCALE GENOMIC DNA]</scope>
    <source>
        <strain evidence="10 11">M1</strain>
    </source>
</reference>
<evidence type="ECO:0000256" key="3">
    <source>
        <dbReference type="ARBA" id="ARBA00022490"/>
    </source>
</evidence>
<protein>
    <recommendedName>
        <fullName evidence="2">Cell division protein ZapA</fullName>
    </recommendedName>
    <alternativeName>
        <fullName evidence="9">Z ring-associated protein ZapA</fullName>
    </alternativeName>
</protein>
<dbReference type="GO" id="GO:0032153">
    <property type="term" value="C:cell division site"/>
    <property type="evidence" value="ECO:0007669"/>
    <property type="project" value="TreeGrafter"/>
</dbReference>
<dbReference type="InterPro" id="IPR053712">
    <property type="entry name" value="Bac_CellDiv_Activator"/>
</dbReference>
<keyword evidence="4 10" id="KW-0132">Cell division</keyword>
<keyword evidence="11" id="KW-1185">Reference proteome</keyword>
<evidence type="ECO:0000313" key="11">
    <source>
        <dbReference type="Proteomes" id="UP000036356"/>
    </source>
</evidence>
<keyword evidence="3" id="KW-0963">Cytoplasm</keyword>
<comment type="subunit">
    <text evidence="8">Homodimer. Interacts with FtsZ.</text>
</comment>
<accession>A0A0J1FLM2</accession>
<evidence type="ECO:0000256" key="2">
    <source>
        <dbReference type="ARBA" id="ARBA00015195"/>
    </source>
</evidence>
<dbReference type="Proteomes" id="UP000036356">
    <property type="component" value="Unassembled WGS sequence"/>
</dbReference>
<dbReference type="GO" id="GO:0005829">
    <property type="term" value="C:cytosol"/>
    <property type="evidence" value="ECO:0007669"/>
    <property type="project" value="TreeGrafter"/>
</dbReference>
<evidence type="ECO:0000313" key="10">
    <source>
        <dbReference type="EMBL" id="KLU63838.1"/>
    </source>
</evidence>
<keyword evidence="6" id="KW-0131">Cell cycle</keyword>
<dbReference type="PANTHER" id="PTHR34981">
    <property type="entry name" value="CELL DIVISION PROTEIN ZAPA"/>
    <property type="match status" value="1"/>
</dbReference>
<dbReference type="InterPro" id="IPR036192">
    <property type="entry name" value="Cell_div_ZapA-like_sf"/>
</dbReference>
<organism evidence="10 11">
    <name type="scientific">Desulfosporosinus acididurans</name>
    <dbReference type="NCBI Taxonomy" id="476652"/>
    <lineage>
        <taxon>Bacteria</taxon>
        <taxon>Bacillati</taxon>
        <taxon>Bacillota</taxon>
        <taxon>Clostridia</taxon>
        <taxon>Eubacteriales</taxon>
        <taxon>Desulfitobacteriaceae</taxon>
        <taxon>Desulfosporosinus</taxon>
    </lineage>
</organism>
<dbReference type="PANTHER" id="PTHR34981:SF1">
    <property type="entry name" value="CELL DIVISION PROTEIN ZAPA"/>
    <property type="match status" value="1"/>
</dbReference>
<dbReference type="GO" id="GO:0030428">
    <property type="term" value="C:cell septum"/>
    <property type="evidence" value="ECO:0007669"/>
    <property type="project" value="TreeGrafter"/>
</dbReference>
<dbReference type="Pfam" id="PF05164">
    <property type="entry name" value="ZapA"/>
    <property type="match status" value="1"/>
</dbReference>
<comment type="caution">
    <text evidence="10">The sequence shown here is derived from an EMBL/GenBank/DDBJ whole genome shotgun (WGS) entry which is preliminary data.</text>
</comment>
<name>A0A0J1FLM2_9FIRM</name>
<evidence type="ECO:0000256" key="6">
    <source>
        <dbReference type="ARBA" id="ARBA00023306"/>
    </source>
</evidence>
<dbReference type="EMBL" id="LDZY01000023">
    <property type="protein sequence ID" value="KLU63838.1"/>
    <property type="molecule type" value="Genomic_DNA"/>
</dbReference>
<dbReference type="InterPro" id="IPR007838">
    <property type="entry name" value="Cell_div_ZapA-like"/>
</dbReference>
<dbReference type="Gene3D" id="6.10.250.790">
    <property type="match status" value="1"/>
</dbReference>
<dbReference type="SUPFAM" id="SSF102829">
    <property type="entry name" value="Cell division protein ZapA-like"/>
    <property type="match status" value="1"/>
</dbReference>